<dbReference type="Proteomes" id="UP001319045">
    <property type="component" value="Chromosome"/>
</dbReference>
<gene>
    <name evidence="4" type="ORF">prwr041_16440</name>
</gene>
<dbReference type="EMBL" id="AP024484">
    <property type="protein sequence ID" value="BCS85751.1"/>
    <property type="molecule type" value="Genomic_DNA"/>
</dbReference>
<organism evidence="4 5">
    <name type="scientific">Prevotella herbatica</name>
    <dbReference type="NCBI Taxonomy" id="2801997"/>
    <lineage>
        <taxon>Bacteria</taxon>
        <taxon>Pseudomonadati</taxon>
        <taxon>Bacteroidota</taxon>
        <taxon>Bacteroidia</taxon>
        <taxon>Bacteroidales</taxon>
        <taxon>Prevotellaceae</taxon>
        <taxon>Prevotella</taxon>
    </lineage>
</organism>
<dbReference type="Pfam" id="PF01370">
    <property type="entry name" value="Epimerase"/>
    <property type="match status" value="1"/>
</dbReference>
<protein>
    <submittedName>
        <fullName evidence="4">Epimerase</fullName>
    </submittedName>
</protein>
<dbReference type="PANTHER" id="PTHR11092">
    <property type="entry name" value="SUGAR NUCLEOTIDE EPIMERASE RELATED"/>
    <property type="match status" value="1"/>
</dbReference>
<proteinExistence type="inferred from homology"/>
<evidence type="ECO:0000256" key="1">
    <source>
        <dbReference type="ARBA" id="ARBA00009353"/>
    </source>
</evidence>
<dbReference type="Gene3D" id="3.40.50.720">
    <property type="entry name" value="NAD(P)-binding Rossmann-like Domain"/>
    <property type="match status" value="1"/>
</dbReference>
<dbReference type="InterPro" id="IPR036291">
    <property type="entry name" value="NAD(P)-bd_dom_sf"/>
</dbReference>
<dbReference type="InterPro" id="IPR001509">
    <property type="entry name" value="Epimerase_deHydtase"/>
</dbReference>
<comment type="similarity">
    <text evidence="1">Belongs to the NAD(P)-dependent epimerase/dehydratase family. SDR39U1 subfamily.</text>
</comment>
<dbReference type="NCBIfam" id="TIGR01777">
    <property type="entry name" value="yfcH"/>
    <property type="match status" value="1"/>
</dbReference>
<keyword evidence="5" id="KW-1185">Reference proteome</keyword>
<evidence type="ECO:0000313" key="5">
    <source>
        <dbReference type="Proteomes" id="UP001319045"/>
    </source>
</evidence>
<dbReference type="InterPro" id="IPR010099">
    <property type="entry name" value="SDR39U1"/>
</dbReference>
<dbReference type="PANTHER" id="PTHR11092:SF0">
    <property type="entry name" value="EPIMERASE FAMILY PROTEIN SDR39U1"/>
    <property type="match status" value="1"/>
</dbReference>
<sequence length="289" mass="32949">MKILIAGGTGFIGKSLIPFLVKNGHEVNVLTRRNMNDVENIHYFRWDVDKRLIEPKAFDGVNALINMTGANIGEKRWTIDRKNEILNSRVKPLDFLLKAISEYGNRIDVLISSSAVGYYGAVTTNHIFTEEDYNGTDFPAYVCRLWEDEALKFREIADRVVILRKGLVIGKDGGVYQKLAPLAKLGLSVALGSGKQYFPLVYMNDLIRAYNYILEHHEIDGVFNIVGNQNMTMNEFSQKLLDSFGKRKLLPNIPAFIIKMLFMERAEMLLQGSKISNEKFRSTGFEFMY</sequence>
<name>A0ABM7NYX8_9BACT</name>
<accession>A0ABM7NYX8</accession>
<reference evidence="4 5" key="1">
    <citation type="journal article" date="2022" name="Int. J. Syst. Evol. Microbiol.">
        <title>Prevotella herbatica sp. nov., a plant polysaccharide-decomposing anaerobic bacterium isolated from a methanogenic reactor.</title>
        <authorList>
            <person name="Uek A."/>
            <person name="Tonouchi A."/>
            <person name="Kaku N."/>
            <person name="Ueki K."/>
        </authorList>
    </citation>
    <scope>NUCLEOTIDE SEQUENCE [LARGE SCALE GENOMIC DNA]</scope>
    <source>
        <strain evidence="4 5">WR041</strain>
    </source>
</reference>
<evidence type="ECO:0000313" key="4">
    <source>
        <dbReference type="EMBL" id="BCS85751.1"/>
    </source>
</evidence>
<feature type="domain" description="DUF1731" evidence="3">
    <location>
        <begin position="253"/>
        <end position="289"/>
    </location>
</feature>
<dbReference type="InterPro" id="IPR013549">
    <property type="entry name" value="DUF1731"/>
</dbReference>
<dbReference type="RefSeq" id="WP_207153380.1">
    <property type="nucleotide sequence ID" value="NZ_AP024484.1"/>
</dbReference>
<dbReference type="SUPFAM" id="SSF51735">
    <property type="entry name" value="NAD(P)-binding Rossmann-fold domains"/>
    <property type="match status" value="1"/>
</dbReference>
<dbReference type="Pfam" id="PF08338">
    <property type="entry name" value="DUF1731"/>
    <property type="match status" value="1"/>
</dbReference>
<evidence type="ECO:0000259" key="3">
    <source>
        <dbReference type="Pfam" id="PF08338"/>
    </source>
</evidence>
<feature type="domain" description="NAD-dependent epimerase/dehydratase" evidence="2">
    <location>
        <begin position="3"/>
        <end position="225"/>
    </location>
</feature>
<evidence type="ECO:0000259" key="2">
    <source>
        <dbReference type="Pfam" id="PF01370"/>
    </source>
</evidence>